<evidence type="ECO:0000313" key="1">
    <source>
        <dbReference type="EMBL" id="GBM42323.1"/>
    </source>
</evidence>
<keyword evidence="2" id="KW-1185">Reference proteome</keyword>
<reference evidence="1 2" key="1">
    <citation type="journal article" date="2019" name="Sci. Rep.">
        <title>Orb-weaving spider Araneus ventricosus genome elucidates the spidroin gene catalogue.</title>
        <authorList>
            <person name="Kono N."/>
            <person name="Nakamura H."/>
            <person name="Ohtoshi R."/>
            <person name="Moran D.A.P."/>
            <person name="Shinohara A."/>
            <person name="Yoshida Y."/>
            <person name="Fujiwara M."/>
            <person name="Mori M."/>
            <person name="Tomita M."/>
            <person name="Arakawa K."/>
        </authorList>
    </citation>
    <scope>NUCLEOTIDE SEQUENCE [LARGE SCALE GENOMIC DNA]</scope>
</reference>
<gene>
    <name evidence="1" type="ORF">AVEN_203561_1</name>
</gene>
<dbReference type="AlphaFoldDB" id="A0A4Y2FMD0"/>
<protein>
    <submittedName>
        <fullName evidence="1">Uncharacterized protein</fullName>
    </submittedName>
</protein>
<evidence type="ECO:0000313" key="2">
    <source>
        <dbReference type="Proteomes" id="UP000499080"/>
    </source>
</evidence>
<accession>A0A4Y2FMD0</accession>
<dbReference type="Proteomes" id="UP000499080">
    <property type="component" value="Unassembled WGS sequence"/>
</dbReference>
<name>A0A4Y2FMD0_ARAVE</name>
<dbReference type="EMBL" id="BGPR01000992">
    <property type="protein sequence ID" value="GBM42323.1"/>
    <property type="molecule type" value="Genomic_DNA"/>
</dbReference>
<comment type="caution">
    <text evidence="1">The sequence shown here is derived from an EMBL/GenBank/DDBJ whole genome shotgun (WGS) entry which is preliminary data.</text>
</comment>
<proteinExistence type="predicted"/>
<sequence>MTPPKTGAWGFYTPLPLDFYATARDRHLSARRRHWGDAASPGTFSDAGMVVAGRLLHDHPGSHAARRTQQLLYRLGWEMFDHPTYSLLLPATLFVSEPLRFQIKQYFPCDDVQTCSCHRLAPLSSGGFDTGFSSWSHGCFNSSDSYV</sequence>
<organism evidence="1 2">
    <name type="scientific">Araneus ventricosus</name>
    <name type="common">Orbweaver spider</name>
    <name type="synonym">Epeira ventricosa</name>
    <dbReference type="NCBI Taxonomy" id="182803"/>
    <lineage>
        <taxon>Eukaryota</taxon>
        <taxon>Metazoa</taxon>
        <taxon>Ecdysozoa</taxon>
        <taxon>Arthropoda</taxon>
        <taxon>Chelicerata</taxon>
        <taxon>Arachnida</taxon>
        <taxon>Araneae</taxon>
        <taxon>Araneomorphae</taxon>
        <taxon>Entelegynae</taxon>
        <taxon>Araneoidea</taxon>
        <taxon>Araneidae</taxon>
        <taxon>Araneus</taxon>
    </lineage>
</organism>